<keyword evidence="7" id="KW-0539">Nucleus</keyword>
<protein>
    <recommendedName>
        <fullName evidence="3">Mediator of RNA polymerase II transcription subunit 29</fullName>
    </recommendedName>
    <alternativeName>
        <fullName evidence="9">Mediator complex subunit 29</fullName>
    </alternativeName>
    <alternativeName>
        <fullName evidence="8">Protein intersex</fullName>
    </alternativeName>
</protein>
<dbReference type="EMBL" id="JAVRJZ010000019">
    <property type="protein sequence ID" value="KAK2706920.1"/>
    <property type="molecule type" value="Genomic_DNA"/>
</dbReference>
<dbReference type="EMBL" id="JAVRJZ010000019">
    <property type="protein sequence ID" value="KAK2706919.1"/>
    <property type="molecule type" value="Genomic_DNA"/>
</dbReference>
<feature type="region of interest" description="Disordered" evidence="10">
    <location>
        <begin position="41"/>
        <end position="67"/>
    </location>
</feature>
<dbReference type="GO" id="GO:0016592">
    <property type="term" value="C:mediator complex"/>
    <property type="evidence" value="ECO:0007669"/>
    <property type="project" value="InterPro"/>
</dbReference>
<keyword evidence="12" id="KW-1185">Reference proteome</keyword>
<evidence type="ECO:0000256" key="10">
    <source>
        <dbReference type="SAM" id="MobiDB-lite"/>
    </source>
</evidence>
<feature type="region of interest" description="Disordered" evidence="10">
    <location>
        <begin position="1"/>
        <end position="24"/>
    </location>
</feature>
<evidence type="ECO:0000313" key="11">
    <source>
        <dbReference type="EMBL" id="KAK2706919.1"/>
    </source>
</evidence>
<keyword evidence="4" id="KW-0805">Transcription regulation</keyword>
<reference evidence="11" key="1">
    <citation type="submission" date="2023-07" db="EMBL/GenBank/DDBJ databases">
        <title>Chromosome-level genome assembly of Artemia franciscana.</title>
        <authorList>
            <person name="Jo E."/>
        </authorList>
    </citation>
    <scope>NUCLEOTIDE SEQUENCE</scope>
    <source>
        <tissue evidence="11">Whole body</tissue>
    </source>
</reference>
<evidence type="ECO:0000256" key="9">
    <source>
        <dbReference type="ARBA" id="ARBA00031963"/>
    </source>
</evidence>
<gene>
    <name evidence="11" type="ORF">QYM36_014819</name>
</gene>
<dbReference type="GO" id="GO:0006357">
    <property type="term" value="P:regulation of transcription by RNA polymerase II"/>
    <property type="evidence" value="ECO:0007669"/>
    <property type="project" value="TreeGrafter"/>
</dbReference>
<comment type="similarity">
    <text evidence="2">Belongs to the Mediator complex subunit 29 family.</text>
</comment>
<dbReference type="GO" id="GO:0003712">
    <property type="term" value="F:transcription coregulator activity"/>
    <property type="evidence" value="ECO:0007669"/>
    <property type="project" value="TreeGrafter"/>
</dbReference>
<comment type="caution">
    <text evidence="11">The sequence shown here is derived from an EMBL/GenBank/DDBJ whole genome shotgun (WGS) entry which is preliminary data.</text>
</comment>
<evidence type="ECO:0000256" key="2">
    <source>
        <dbReference type="ARBA" id="ARBA00009851"/>
    </source>
</evidence>
<name>A0AA88KYM3_ARTSF</name>
<organism evidence="11 12">
    <name type="scientific">Artemia franciscana</name>
    <name type="common">Brine shrimp</name>
    <name type="synonym">Artemia sanfranciscana</name>
    <dbReference type="NCBI Taxonomy" id="6661"/>
    <lineage>
        <taxon>Eukaryota</taxon>
        <taxon>Metazoa</taxon>
        <taxon>Ecdysozoa</taxon>
        <taxon>Arthropoda</taxon>
        <taxon>Crustacea</taxon>
        <taxon>Branchiopoda</taxon>
        <taxon>Anostraca</taxon>
        <taxon>Artemiidae</taxon>
        <taxon>Artemia</taxon>
    </lineage>
</organism>
<dbReference type="AlphaFoldDB" id="A0AA88KYM3"/>
<sequence length="208" mass="23055">MSGGHLLPNYMPNPGQQMQQQGVSSQVQMIQQVGLGSIQQGGMMVQPSQAQQSSQQSQQQSQADQQRIDPIQKAKALIWPLKENLSAAMKLAAQNLQQNNMIDLATGKASDNAPPRYDRQLEEFYAICDQLELNLKNAIECAQQTSSSHRYANVPIVGSRPETPTALEPINYSQFLNLTRLQVEFCKELHDSLIETSVSIAPMSQQES</sequence>
<keyword evidence="5" id="KW-0010">Activator</keyword>
<evidence type="ECO:0000256" key="1">
    <source>
        <dbReference type="ARBA" id="ARBA00004123"/>
    </source>
</evidence>
<evidence type="ECO:0000256" key="4">
    <source>
        <dbReference type="ARBA" id="ARBA00023015"/>
    </source>
</evidence>
<proteinExistence type="inferred from homology"/>
<dbReference type="Proteomes" id="UP001187531">
    <property type="component" value="Unassembled WGS sequence"/>
</dbReference>
<feature type="compositionally biased region" description="Low complexity" evidence="10">
    <location>
        <begin position="15"/>
        <end position="24"/>
    </location>
</feature>
<evidence type="ECO:0000256" key="7">
    <source>
        <dbReference type="ARBA" id="ARBA00023242"/>
    </source>
</evidence>
<accession>A0AA88KYM3</accession>
<dbReference type="Pfam" id="PF11568">
    <property type="entry name" value="Med29"/>
    <property type="match status" value="1"/>
</dbReference>
<evidence type="ECO:0000256" key="6">
    <source>
        <dbReference type="ARBA" id="ARBA00023163"/>
    </source>
</evidence>
<evidence type="ECO:0000313" key="12">
    <source>
        <dbReference type="Proteomes" id="UP001187531"/>
    </source>
</evidence>
<evidence type="ECO:0000256" key="3">
    <source>
        <dbReference type="ARBA" id="ARBA00019684"/>
    </source>
</evidence>
<keyword evidence="6" id="KW-0804">Transcription</keyword>
<evidence type="ECO:0000256" key="8">
    <source>
        <dbReference type="ARBA" id="ARBA00030916"/>
    </source>
</evidence>
<evidence type="ECO:0000256" key="5">
    <source>
        <dbReference type="ARBA" id="ARBA00023159"/>
    </source>
</evidence>
<dbReference type="InterPro" id="IPR021018">
    <property type="entry name" value="Mediator_Med29_met"/>
</dbReference>
<feature type="compositionally biased region" description="Low complexity" evidence="10">
    <location>
        <begin position="46"/>
        <end position="65"/>
    </location>
</feature>
<dbReference type="PANTHER" id="PTHR28314">
    <property type="entry name" value="MEDIATOR OF RNA POLYMERASE II TRANSCRIPTION SUBUNIT 29"/>
    <property type="match status" value="1"/>
</dbReference>
<comment type="subcellular location">
    <subcellularLocation>
        <location evidence="1">Nucleus</location>
    </subcellularLocation>
</comment>
<dbReference type="PANTHER" id="PTHR28314:SF1">
    <property type="entry name" value="MEDIATOR OF RNA POLYMERASE II TRANSCRIPTION SUBUNIT 29"/>
    <property type="match status" value="1"/>
</dbReference>